<name>A0ABQ3N2J4_9BACI</name>
<proteinExistence type="predicted"/>
<dbReference type="Proteomes" id="UP000637074">
    <property type="component" value="Unassembled WGS sequence"/>
</dbReference>
<evidence type="ECO:0000313" key="1">
    <source>
        <dbReference type="EMBL" id="GHH98326.1"/>
    </source>
</evidence>
<comment type="caution">
    <text evidence="1">The sequence shown here is derived from an EMBL/GenBank/DDBJ whole genome shotgun (WGS) entry which is preliminary data.</text>
</comment>
<evidence type="ECO:0000313" key="2">
    <source>
        <dbReference type="Proteomes" id="UP000637074"/>
    </source>
</evidence>
<dbReference type="RefSeq" id="WP_191272049.1">
    <property type="nucleotide sequence ID" value="NZ_BNDS01000006.1"/>
</dbReference>
<keyword evidence="2" id="KW-1185">Reference proteome</keyword>
<sequence length="66" mass="7628">MLRVEKLMINNIDSTNNFGSLRINELMGTVNIGTIYEGNFPKDMQKKLNEKLSKKIIDPSPFKKDR</sequence>
<gene>
    <name evidence="1" type="ORF">AM1BK_18690</name>
</gene>
<reference evidence="1 2" key="1">
    <citation type="journal article" date="2022" name="Int. J. Syst. Evol. Microbiol.">
        <title>Neobacillus kokaensis sp. nov., isolated from soil.</title>
        <authorList>
            <person name="Yuki K."/>
            <person name="Matsubara H."/>
            <person name="Yamaguchi S."/>
        </authorList>
    </citation>
    <scope>NUCLEOTIDE SEQUENCE [LARGE SCALE GENOMIC DNA]</scope>
    <source>
        <strain evidence="1 2">LOB 377</strain>
    </source>
</reference>
<organism evidence="1 2">
    <name type="scientific">Neobacillus kokaensis</name>
    <dbReference type="NCBI Taxonomy" id="2759023"/>
    <lineage>
        <taxon>Bacteria</taxon>
        <taxon>Bacillati</taxon>
        <taxon>Bacillota</taxon>
        <taxon>Bacilli</taxon>
        <taxon>Bacillales</taxon>
        <taxon>Bacillaceae</taxon>
        <taxon>Neobacillus</taxon>
    </lineage>
</organism>
<accession>A0ABQ3N2J4</accession>
<dbReference type="EMBL" id="BNDS01000006">
    <property type="protein sequence ID" value="GHH98326.1"/>
    <property type="molecule type" value="Genomic_DNA"/>
</dbReference>
<protein>
    <submittedName>
        <fullName evidence="1">Uncharacterized protein</fullName>
    </submittedName>
</protein>